<dbReference type="EMBL" id="KV878905">
    <property type="protein sequence ID" value="OJJ81550.1"/>
    <property type="molecule type" value="Genomic_DNA"/>
</dbReference>
<feature type="compositionally biased region" description="Polar residues" evidence="1">
    <location>
        <begin position="146"/>
        <end position="163"/>
    </location>
</feature>
<dbReference type="VEuPathDB" id="FungiDB:ASPGLDRAFT_624841"/>
<sequence>MSSGIDGAGNHPSSTAMPYEGHAALEPAKRQELARQGHQGVVTNVMETAEGTLGLAQQEEQERLTVDQVDPEQAWKEVDKRVVAEIALFKEDADLQQQESQGATMSSDQQGCIIPSEVLTGINAEDQSPFPAEITSSPQAGAATFQDPTTHRGTPAAPSQTTVRHGRLSRPLGTKKARNTAKQRRSKENLPSGIEQTQVNKHTRRG</sequence>
<gene>
    <name evidence="2" type="ORF">ASPGLDRAFT_624841</name>
</gene>
<feature type="compositionally biased region" description="Basic residues" evidence="1">
    <location>
        <begin position="164"/>
        <end position="185"/>
    </location>
</feature>
<dbReference type="Proteomes" id="UP000184300">
    <property type="component" value="Unassembled WGS sequence"/>
</dbReference>
<dbReference type="AlphaFoldDB" id="A0A1L9VCA8"/>
<dbReference type="RefSeq" id="XP_022398248.1">
    <property type="nucleotide sequence ID" value="XM_022548531.1"/>
</dbReference>
<evidence type="ECO:0000256" key="1">
    <source>
        <dbReference type="SAM" id="MobiDB-lite"/>
    </source>
</evidence>
<name>A0A1L9VCA8_ASPGL</name>
<feature type="compositionally biased region" description="Polar residues" evidence="1">
    <location>
        <begin position="95"/>
        <end position="110"/>
    </location>
</feature>
<feature type="region of interest" description="Disordered" evidence="1">
    <location>
        <begin position="1"/>
        <end position="40"/>
    </location>
</feature>
<proteinExistence type="predicted"/>
<reference evidence="3" key="1">
    <citation type="journal article" date="2017" name="Genome Biol.">
        <title>Comparative genomics reveals high biological diversity and specific adaptations in the industrially and medically important fungal genus Aspergillus.</title>
        <authorList>
            <person name="de Vries R.P."/>
            <person name="Riley R."/>
            <person name="Wiebenga A."/>
            <person name="Aguilar-Osorio G."/>
            <person name="Amillis S."/>
            <person name="Uchima C.A."/>
            <person name="Anderluh G."/>
            <person name="Asadollahi M."/>
            <person name="Askin M."/>
            <person name="Barry K."/>
            <person name="Battaglia E."/>
            <person name="Bayram O."/>
            <person name="Benocci T."/>
            <person name="Braus-Stromeyer S.A."/>
            <person name="Caldana C."/>
            <person name="Canovas D."/>
            <person name="Cerqueira G.C."/>
            <person name="Chen F."/>
            <person name="Chen W."/>
            <person name="Choi C."/>
            <person name="Clum A."/>
            <person name="Dos Santos R.A."/>
            <person name="Damasio A.R."/>
            <person name="Diallinas G."/>
            <person name="Emri T."/>
            <person name="Fekete E."/>
            <person name="Flipphi M."/>
            <person name="Freyberg S."/>
            <person name="Gallo A."/>
            <person name="Gournas C."/>
            <person name="Habgood R."/>
            <person name="Hainaut M."/>
            <person name="Harispe M.L."/>
            <person name="Henrissat B."/>
            <person name="Hilden K.S."/>
            <person name="Hope R."/>
            <person name="Hossain A."/>
            <person name="Karabika E."/>
            <person name="Karaffa L."/>
            <person name="Karanyi Z."/>
            <person name="Krasevec N."/>
            <person name="Kuo A."/>
            <person name="Kusch H."/>
            <person name="LaButti K."/>
            <person name="Lagendijk E.L."/>
            <person name="Lapidus A."/>
            <person name="Levasseur A."/>
            <person name="Lindquist E."/>
            <person name="Lipzen A."/>
            <person name="Logrieco A.F."/>
            <person name="MacCabe A."/>
            <person name="Maekelae M.R."/>
            <person name="Malavazi I."/>
            <person name="Melin P."/>
            <person name="Meyer V."/>
            <person name="Mielnichuk N."/>
            <person name="Miskei M."/>
            <person name="Molnar A.P."/>
            <person name="Mule G."/>
            <person name="Ngan C.Y."/>
            <person name="Orejas M."/>
            <person name="Orosz E."/>
            <person name="Ouedraogo J.P."/>
            <person name="Overkamp K.M."/>
            <person name="Park H.-S."/>
            <person name="Perrone G."/>
            <person name="Piumi F."/>
            <person name="Punt P.J."/>
            <person name="Ram A.F."/>
            <person name="Ramon A."/>
            <person name="Rauscher S."/>
            <person name="Record E."/>
            <person name="Riano-Pachon D.M."/>
            <person name="Robert V."/>
            <person name="Roehrig J."/>
            <person name="Ruller R."/>
            <person name="Salamov A."/>
            <person name="Salih N.S."/>
            <person name="Samson R.A."/>
            <person name="Sandor E."/>
            <person name="Sanguinetti M."/>
            <person name="Schuetze T."/>
            <person name="Sepcic K."/>
            <person name="Shelest E."/>
            <person name="Sherlock G."/>
            <person name="Sophianopoulou V."/>
            <person name="Squina F.M."/>
            <person name="Sun H."/>
            <person name="Susca A."/>
            <person name="Todd R.B."/>
            <person name="Tsang A."/>
            <person name="Unkles S.E."/>
            <person name="van de Wiele N."/>
            <person name="van Rossen-Uffink D."/>
            <person name="Oliveira J.V."/>
            <person name="Vesth T.C."/>
            <person name="Visser J."/>
            <person name="Yu J.-H."/>
            <person name="Zhou M."/>
            <person name="Andersen M.R."/>
            <person name="Archer D.B."/>
            <person name="Baker S.E."/>
            <person name="Benoit I."/>
            <person name="Brakhage A.A."/>
            <person name="Braus G.H."/>
            <person name="Fischer R."/>
            <person name="Frisvad J.C."/>
            <person name="Goldman G.H."/>
            <person name="Houbraken J."/>
            <person name="Oakley B."/>
            <person name="Pocsi I."/>
            <person name="Scazzocchio C."/>
            <person name="Seiboth B."/>
            <person name="vanKuyk P.A."/>
            <person name="Wortman J."/>
            <person name="Dyer P.S."/>
            <person name="Grigoriev I.V."/>
        </authorList>
    </citation>
    <scope>NUCLEOTIDE SEQUENCE [LARGE SCALE GENOMIC DNA]</scope>
    <source>
        <strain evidence="3">CBS 516.65</strain>
    </source>
</reference>
<evidence type="ECO:0000313" key="3">
    <source>
        <dbReference type="Proteomes" id="UP000184300"/>
    </source>
</evidence>
<accession>A0A1L9VCA8</accession>
<keyword evidence="3" id="KW-1185">Reference proteome</keyword>
<protein>
    <submittedName>
        <fullName evidence="2">Uncharacterized protein</fullName>
    </submittedName>
</protein>
<feature type="region of interest" description="Disordered" evidence="1">
    <location>
        <begin position="95"/>
        <end position="206"/>
    </location>
</feature>
<dbReference type="GeneID" id="34464791"/>
<organism evidence="2 3">
    <name type="scientific">Aspergillus glaucus CBS 516.65</name>
    <dbReference type="NCBI Taxonomy" id="1160497"/>
    <lineage>
        <taxon>Eukaryota</taxon>
        <taxon>Fungi</taxon>
        <taxon>Dikarya</taxon>
        <taxon>Ascomycota</taxon>
        <taxon>Pezizomycotina</taxon>
        <taxon>Eurotiomycetes</taxon>
        <taxon>Eurotiomycetidae</taxon>
        <taxon>Eurotiales</taxon>
        <taxon>Aspergillaceae</taxon>
        <taxon>Aspergillus</taxon>
        <taxon>Aspergillus subgen. Aspergillus</taxon>
    </lineage>
</organism>
<evidence type="ECO:0000313" key="2">
    <source>
        <dbReference type="EMBL" id="OJJ81550.1"/>
    </source>
</evidence>